<reference evidence="1" key="2">
    <citation type="submission" date="2023-04" db="EMBL/GenBank/DDBJ databases">
        <authorList>
            <person name="Bruccoleri R.E."/>
            <person name="Oakeley E.J."/>
            <person name="Faust A.-M."/>
            <person name="Dessus-Babus S."/>
            <person name="Altorfer M."/>
            <person name="Burckhardt D."/>
            <person name="Oertli M."/>
            <person name="Naumann U."/>
            <person name="Petersen F."/>
            <person name="Wong J."/>
        </authorList>
    </citation>
    <scope>NUCLEOTIDE SEQUENCE</scope>
    <source>
        <strain evidence="1">GSM-AAB239-AS_SAM_17_03QT</strain>
        <tissue evidence="1">Leaf</tissue>
    </source>
</reference>
<dbReference type="Proteomes" id="UP001140949">
    <property type="component" value="Unassembled WGS sequence"/>
</dbReference>
<name>A0AAX6GJ17_IRIPA</name>
<accession>A0AAX6GJ17</accession>
<dbReference type="AlphaFoldDB" id="A0AAX6GJ17"/>
<evidence type="ECO:0000313" key="2">
    <source>
        <dbReference type="Proteomes" id="UP001140949"/>
    </source>
</evidence>
<comment type="caution">
    <text evidence="1">The sequence shown here is derived from an EMBL/GenBank/DDBJ whole genome shotgun (WGS) entry which is preliminary data.</text>
</comment>
<evidence type="ECO:0000313" key="1">
    <source>
        <dbReference type="EMBL" id="KAJ6828719.1"/>
    </source>
</evidence>
<organism evidence="1 2">
    <name type="scientific">Iris pallida</name>
    <name type="common">Sweet iris</name>
    <dbReference type="NCBI Taxonomy" id="29817"/>
    <lineage>
        <taxon>Eukaryota</taxon>
        <taxon>Viridiplantae</taxon>
        <taxon>Streptophyta</taxon>
        <taxon>Embryophyta</taxon>
        <taxon>Tracheophyta</taxon>
        <taxon>Spermatophyta</taxon>
        <taxon>Magnoliopsida</taxon>
        <taxon>Liliopsida</taxon>
        <taxon>Asparagales</taxon>
        <taxon>Iridaceae</taxon>
        <taxon>Iridoideae</taxon>
        <taxon>Irideae</taxon>
        <taxon>Iris</taxon>
    </lineage>
</organism>
<sequence>MFFRDGVWSTGACPVACPSACVRMTCVGYSSVRGACPRLVLSCKSSCPPVSV</sequence>
<reference evidence="1" key="1">
    <citation type="journal article" date="2023" name="GigaByte">
        <title>Genome assembly of the bearded iris, Iris pallida Lam.</title>
        <authorList>
            <person name="Bruccoleri R.E."/>
            <person name="Oakeley E.J."/>
            <person name="Faust A.M.E."/>
            <person name="Altorfer M."/>
            <person name="Dessus-Babus S."/>
            <person name="Burckhardt D."/>
            <person name="Oertli M."/>
            <person name="Naumann U."/>
            <person name="Petersen F."/>
            <person name="Wong J."/>
        </authorList>
    </citation>
    <scope>NUCLEOTIDE SEQUENCE</scope>
    <source>
        <strain evidence="1">GSM-AAB239-AS_SAM_17_03QT</strain>
    </source>
</reference>
<keyword evidence="2" id="KW-1185">Reference proteome</keyword>
<gene>
    <name evidence="1" type="ORF">M6B38_360770</name>
</gene>
<proteinExistence type="predicted"/>
<protein>
    <submittedName>
        <fullName evidence="1">Uncharacterized protein</fullName>
    </submittedName>
</protein>
<dbReference type="EMBL" id="JANAVB010018998">
    <property type="protein sequence ID" value="KAJ6828719.1"/>
    <property type="molecule type" value="Genomic_DNA"/>
</dbReference>